<dbReference type="PANTHER" id="PTHR24363">
    <property type="entry name" value="SERINE/THREONINE PROTEIN KINASE"/>
    <property type="match status" value="1"/>
</dbReference>
<dbReference type="RefSeq" id="WP_107831723.1">
    <property type="nucleotide sequence ID" value="NZ_CP160205.1"/>
</dbReference>
<dbReference type="InterPro" id="IPR011009">
    <property type="entry name" value="Kinase-like_dom_sf"/>
</dbReference>
<comment type="catalytic activity">
    <reaction evidence="7">
        <text>L-threonyl-[protein] + ATP = O-phospho-L-threonyl-[protein] + ADP + H(+)</text>
        <dbReference type="Rhea" id="RHEA:46608"/>
        <dbReference type="Rhea" id="RHEA-COMP:11060"/>
        <dbReference type="Rhea" id="RHEA-COMP:11605"/>
        <dbReference type="ChEBI" id="CHEBI:15378"/>
        <dbReference type="ChEBI" id="CHEBI:30013"/>
        <dbReference type="ChEBI" id="CHEBI:30616"/>
        <dbReference type="ChEBI" id="CHEBI:61977"/>
        <dbReference type="ChEBI" id="CHEBI:456216"/>
        <dbReference type="EC" id="2.7.11.1"/>
    </reaction>
</comment>
<feature type="domain" description="Protein kinase" evidence="9">
    <location>
        <begin position="179"/>
        <end position="444"/>
    </location>
</feature>
<dbReference type="GO" id="GO:0005524">
    <property type="term" value="F:ATP binding"/>
    <property type="evidence" value="ECO:0007669"/>
    <property type="project" value="UniProtKB-KW"/>
</dbReference>
<evidence type="ECO:0000256" key="4">
    <source>
        <dbReference type="ARBA" id="ARBA00022741"/>
    </source>
</evidence>
<dbReference type="Pfam" id="PF25816">
    <property type="entry name" value="RamC_N"/>
    <property type="match status" value="1"/>
</dbReference>
<keyword evidence="11" id="KW-1185">Reference proteome</keyword>
<dbReference type="PROSITE" id="PS50011">
    <property type="entry name" value="PROTEIN_KINASE_DOM"/>
    <property type="match status" value="1"/>
</dbReference>
<dbReference type="PANTHER" id="PTHR24363:SF0">
    <property type="entry name" value="SERINE_THREONINE KINASE LIKE DOMAIN CONTAINING 1"/>
    <property type="match status" value="1"/>
</dbReference>
<organism evidence="10 11">
    <name type="scientific">Mucilaginibacter yixingensis</name>
    <dbReference type="NCBI Taxonomy" id="1295612"/>
    <lineage>
        <taxon>Bacteria</taxon>
        <taxon>Pseudomonadati</taxon>
        <taxon>Bacteroidota</taxon>
        <taxon>Sphingobacteriia</taxon>
        <taxon>Sphingobacteriales</taxon>
        <taxon>Sphingobacteriaceae</taxon>
        <taxon>Mucilaginibacter</taxon>
    </lineage>
</organism>
<dbReference type="InterPro" id="IPR000719">
    <property type="entry name" value="Prot_kinase_dom"/>
</dbReference>
<evidence type="ECO:0000256" key="7">
    <source>
        <dbReference type="ARBA" id="ARBA00047899"/>
    </source>
</evidence>
<accession>A0A2T5J4E2</accession>
<evidence type="ECO:0000259" key="9">
    <source>
        <dbReference type="PROSITE" id="PS50011"/>
    </source>
</evidence>
<dbReference type="Pfam" id="PF00069">
    <property type="entry name" value="Pkinase"/>
    <property type="match status" value="1"/>
</dbReference>
<dbReference type="Gene3D" id="1.10.510.10">
    <property type="entry name" value="Transferase(Phosphotransferase) domain 1"/>
    <property type="match status" value="1"/>
</dbReference>
<evidence type="ECO:0000313" key="11">
    <source>
        <dbReference type="Proteomes" id="UP000244168"/>
    </source>
</evidence>
<keyword evidence="3" id="KW-0808">Transferase</keyword>
<evidence type="ECO:0000256" key="3">
    <source>
        <dbReference type="ARBA" id="ARBA00022679"/>
    </source>
</evidence>
<gene>
    <name evidence="10" type="ORF">C8P68_11412</name>
</gene>
<dbReference type="EC" id="2.7.11.1" evidence="1"/>
<keyword evidence="2" id="KW-0723">Serine/threonine-protein kinase</keyword>
<evidence type="ECO:0000256" key="2">
    <source>
        <dbReference type="ARBA" id="ARBA00022527"/>
    </source>
</evidence>
<dbReference type="Proteomes" id="UP000244168">
    <property type="component" value="Unassembled WGS sequence"/>
</dbReference>
<keyword evidence="6" id="KW-0067">ATP-binding</keyword>
<keyword evidence="5 10" id="KW-0418">Kinase</keyword>
<comment type="catalytic activity">
    <reaction evidence="8">
        <text>L-seryl-[protein] + ATP = O-phospho-L-seryl-[protein] + ADP + H(+)</text>
        <dbReference type="Rhea" id="RHEA:17989"/>
        <dbReference type="Rhea" id="RHEA-COMP:9863"/>
        <dbReference type="Rhea" id="RHEA-COMP:11604"/>
        <dbReference type="ChEBI" id="CHEBI:15378"/>
        <dbReference type="ChEBI" id="CHEBI:29999"/>
        <dbReference type="ChEBI" id="CHEBI:30616"/>
        <dbReference type="ChEBI" id="CHEBI:83421"/>
        <dbReference type="ChEBI" id="CHEBI:456216"/>
        <dbReference type="EC" id="2.7.11.1"/>
    </reaction>
</comment>
<evidence type="ECO:0000256" key="6">
    <source>
        <dbReference type="ARBA" id="ARBA00022840"/>
    </source>
</evidence>
<name>A0A2T5J4E2_9SPHI</name>
<evidence type="ECO:0000256" key="1">
    <source>
        <dbReference type="ARBA" id="ARBA00012513"/>
    </source>
</evidence>
<evidence type="ECO:0000256" key="8">
    <source>
        <dbReference type="ARBA" id="ARBA00048679"/>
    </source>
</evidence>
<sequence length="463" mass="52516">MEKAFYIHLQNYAPLLKAERIPYKEDDKCLTSGLLSPTKGFMIFISCKTLQTPDLLRTVLPYLKKTALPFRLIKNQSQQYRLNSGVFGEEECGKVISIYLQDAELLQSITSELIVITQLFKGPVVSQAQQLADVLYLQQVNLQDDQVLLTRPKPDELPIPIPKQYLRKAKSNSILGGGYLPVQTLRKSPKGDVIKAINLKGFAFNWCLIKQGKPVALDDHFDRDMKDRLLWQREIIQRVQANVHTPQYIDYFERNGACYLITEFAEGLSFGQAIRDILNGTEWSGLNIQNRSQILIWYLQAIGLVDKIHQHGLIHRDITDSNFIILKNGELCIIDFELTYSLTEQLPNPPFLLGTFGYAAPEQLEYAVPDQKEDIYSLGALLCFALTGCPPREFLDTTLQITKAKLLRLTQSPLLTATVIHCLAPQRKERPALATIQLNIHQALQALTYENPATKPQTESLAY</sequence>
<dbReference type="GO" id="GO:0004674">
    <property type="term" value="F:protein serine/threonine kinase activity"/>
    <property type="evidence" value="ECO:0007669"/>
    <property type="project" value="UniProtKB-KW"/>
</dbReference>
<evidence type="ECO:0000256" key="5">
    <source>
        <dbReference type="ARBA" id="ARBA00022777"/>
    </source>
</evidence>
<keyword evidence="4" id="KW-0547">Nucleotide-binding</keyword>
<comment type="caution">
    <text evidence="10">The sequence shown here is derived from an EMBL/GenBank/DDBJ whole genome shotgun (WGS) entry which is preliminary data.</text>
</comment>
<dbReference type="SMART" id="SM00220">
    <property type="entry name" value="S_TKc"/>
    <property type="match status" value="1"/>
</dbReference>
<dbReference type="SUPFAM" id="SSF56112">
    <property type="entry name" value="Protein kinase-like (PK-like)"/>
    <property type="match status" value="1"/>
</dbReference>
<dbReference type="EMBL" id="QAOQ01000014">
    <property type="protein sequence ID" value="PTQ92137.1"/>
    <property type="molecule type" value="Genomic_DNA"/>
</dbReference>
<proteinExistence type="predicted"/>
<dbReference type="AlphaFoldDB" id="A0A2T5J4E2"/>
<protein>
    <recommendedName>
        <fullName evidence="1">non-specific serine/threonine protein kinase</fullName>
        <ecNumber evidence="1">2.7.11.1</ecNumber>
    </recommendedName>
</protein>
<dbReference type="OrthoDB" id="9813021at2"/>
<dbReference type="InterPro" id="IPR057929">
    <property type="entry name" value="RamC_N"/>
</dbReference>
<evidence type="ECO:0000313" key="10">
    <source>
        <dbReference type="EMBL" id="PTQ92137.1"/>
    </source>
</evidence>
<reference evidence="10 11" key="1">
    <citation type="submission" date="2018-04" db="EMBL/GenBank/DDBJ databases">
        <title>Genomic Encyclopedia of Archaeal and Bacterial Type Strains, Phase II (KMG-II): from individual species to whole genera.</title>
        <authorList>
            <person name="Goeker M."/>
        </authorList>
    </citation>
    <scope>NUCLEOTIDE SEQUENCE [LARGE SCALE GENOMIC DNA]</scope>
    <source>
        <strain evidence="10 11">DSM 26809</strain>
    </source>
</reference>